<dbReference type="AlphaFoldDB" id="A0A2T0BA69"/>
<evidence type="ECO:0000313" key="3">
    <source>
        <dbReference type="EMBL" id="PRR80796.1"/>
    </source>
</evidence>
<dbReference type="RefSeq" id="WP_106060871.1">
    <property type="nucleotide sequence ID" value="NZ_PVXQ01000042.1"/>
</dbReference>
<dbReference type="SUPFAM" id="SSF160246">
    <property type="entry name" value="EspE N-terminal domain-like"/>
    <property type="match status" value="1"/>
</dbReference>
<dbReference type="InterPro" id="IPR037257">
    <property type="entry name" value="T2SS_E_N_sf"/>
</dbReference>
<organism evidence="3 4">
    <name type="scientific">Clostridium vincentii</name>
    <dbReference type="NCBI Taxonomy" id="52704"/>
    <lineage>
        <taxon>Bacteria</taxon>
        <taxon>Bacillati</taxon>
        <taxon>Bacillota</taxon>
        <taxon>Clostridia</taxon>
        <taxon>Eubacteriales</taxon>
        <taxon>Clostridiaceae</taxon>
        <taxon>Clostridium</taxon>
    </lineage>
</organism>
<dbReference type="OrthoDB" id="5614404at2"/>
<feature type="domain" description="Chemotaxis phosphatase CheX-like" evidence="2">
    <location>
        <begin position="188"/>
        <end position="265"/>
    </location>
</feature>
<dbReference type="SUPFAM" id="SSF103039">
    <property type="entry name" value="CheC-like"/>
    <property type="match status" value="1"/>
</dbReference>
<gene>
    <name evidence="3" type="ORF">CLVI_29620</name>
</gene>
<reference evidence="3 4" key="1">
    <citation type="submission" date="2018-03" db="EMBL/GenBank/DDBJ databases">
        <title>Genome sequence of Clostridium vincentii DSM 10228.</title>
        <authorList>
            <person name="Poehlein A."/>
            <person name="Daniel R."/>
        </authorList>
    </citation>
    <scope>NUCLEOTIDE SEQUENCE [LARGE SCALE GENOMIC DNA]</scope>
    <source>
        <strain evidence="3 4">DSM 10228</strain>
    </source>
</reference>
<keyword evidence="1" id="KW-0145">Chemotaxis</keyword>
<dbReference type="GO" id="GO:0006935">
    <property type="term" value="P:chemotaxis"/>
    <property type="evidence" value="ECO:0007669"/>
    <property type="project" value="UniProtKB-KW"/>
</dbReference>
<protein>
    <recommendedName>
        <fullName evidence="2">Chemotaxis phosphatase CheX-like domain-containing protein</fullName>
    </recommendedName>
</protein>
<proteinExistence type="predicted"/>
<accession>A0A2T0BA69</accession>
<dbReference type="EMBL" id="PVXQ01000042">
    <property type="protein sequence ID" value="PRR80796.1"/>
    <property type="molecule type" value="Genomic_DNA"/>
</dbReference>
<dbReference type="Pfam" id="PF13690">
    <property type="entry name" value="CheX"/>
    <property type="match status" value="1"/>
</dbReference>
<dbReference type="InterPro" id="IPR028051">
    <property type="entry name" value="CheX-like_dom"/>
</dbReference>
<dbReference type="Gene3D" id="3.40.1550.10">
    <property type="entry name" value="CheC-like"/>
    <property type="match status" value="1"/>
</dbReference>
<sequence>MFTQYFGQYLLNKGYLTLEKLHDGLECQKDTRLKLGVLAVNAGYMTADDADKINTAQKRSDKRFGELAVEMLYLKEEQVEELLSSQKFGHLLLGQALVDKGYMTLQEFEKAINEYKKDYSISDKEFEAIQKDDVDEIVNTFIKFKESKNEKALKNYLALFTRNLIRFIDTEAIIKDVVKLEEYEGKWTARQDIKGKINLSTFIEAEENSFIKFASKYAQEELNTVDEMVEASVGEFLNLHNGIFLVNMSNEGLELEMTPQEVYSNIRVDNVYKVSIELSFGKINILIKEE</sequence>
<dbReference type="InterPro" id="IPR028976">
    <property type="entry name" value="CheC-like_sf"/>
</dbReference>
<comment type="caution">
    <text evidence="3">The sequence shown here is derived from an EMBL/GenBank/DDBJ whole genome shotgun (WGS) entry which is preliminary data.</text>
</comment>
<evidence type="ECO:0000256" key="1">
    <source>
        <dbReference type="ARBA" id="ARBA00022500"/>
    </source>
</evidence>
<keyword evidence="4" id="KW-1185">Reference proteome</keyword>
<evidence type="ECO:0000313" key="4">
    <source>
        <dbReference type="Proteomes" id="UP000239471"/>
    </source>
</evidence>
<name>A0A2T0BA69_9CLOT</name>
<dbReference type="Proteomes" id="UP000239471">
    <property type="component" value="Unassembled WGS sequence"/>
</dbReference>
<evidence type="ECO:0000259" key="2">
    <source>
        <dbReference type="Pfam" id="PF13690"/>
    </source>
</evidence>